<comment type="caution">
    <text evidence="5">The sequence shown here is derived from an EMBL/GenBank/DDBJ whole genome shotgun (WGS) entry which is preliminary data.</text>
</comment>
<proteinExistence type="predicted"/>
<keyword evidence="2" id="KW-0238">DNA-binding</keyword>
<keyword evidence="3" id="KW-0804">Transcription</keyword>
<gene>
    <name evidence="5" type="ORF">PUT78_14275</name>
</gene>
<organism evidence="5 6">
    <name type="scientific">Roseinatronobacter alkalisoli</name>
    <dbReference type="NCBI Taxonomy" id="3028235"/>
    <lineage>
        <taxon>Bacteria</taxon>
        <taxon>Pseudomonadati</taxon>
        <taxon>Pseudomonadota</taxon>
        <taxon>Alphaproteobacteria</taxon>
        <taxon>Rhodobacterales</taxon>
        <taxon>Paracoccaceae</taxon>
        <taxon>Roseinatronobacter</taxon>
    </lineage>
</organism>
<dbReference type="InterPro" id="IPR036388">
    <property type="entry name" value="WH-like_DNA-bd_sf"/>
</dbReference>
<dbReference type="Gene3D" id="1.10.10.10">
    <property type="entry name" value="Winged helix-like DNA-binding domain superfamily/Winged helix DNA-binding domain"/>
    <property type="match status" value="1"/>
</dbReference>
<accession>A0ABT5TAW9</accession>
<name>A0ABT5TAW9_9RHOB</name>
<dbReference type="InterPro" id="IPR036390">
    <property type="entry name" value="WH_DNA-bd_sf"/>
</dbReference>
<protein>
    <submittedName>
        <fullName evidence="5">Winged helix-turn-helix transcriptional regulator</fullName>
    </submittedName>
</protein>
<dbReference type="Proteomes" id="UP001431784">
    <property type="component" value="Unassembled WGS sequence"/>
</dbReference>
<dbReference type="InterPro" id="IPR002577">
    <property type="entry name" value="HTH_HxlR"/>
</dbReference>
<dbReference type="SUPFAM" id="SSF46785">
    <property type="entry name" value="Winged helix' DNA-binding domain"/>
    <property type="match status" value="1"/>
</dbReference>
<keyword evidence="1" id="KW-0805">Transcription regulation</keyword>
<sequence length="96" mass="10894">MSQPQAGEDGFRLSAFCRVQPAAFSELEQLVEGICQKMLIQQLRTLEDDGIVMWTIFPEVPPRVKYCLSDMRIVLSLSMEALIDCAFLRREKAARG</sequence>
<reference evidence="5" key="1">
    <citation type="submission" date="2023-02" db="EMBL/GenBank/DDBJ databases">
        <title>Description of Roseinatronobacter alkalisoli sp. nov., an alkaliphilic bacerium isolated from soda soil.</title>
        <authorList>
            <person name="Wei W."/>
        </authorList>
    </citation>
    <scope>NUCLEOTIDE SEQUENCE</scope>
    <source>
        <strain evidence="5">HJB301</strain>
    </source>
</reference>
<dbReference type="PANTHER" id="PTHR33204">
    <property type="entry name" value="TRANSCRIPTIONAL REGULATOR, MARR FAMILY"/>
    <property type="match status" value="1"/>
</dbReference>
<dbReference type="EMBL" id="JAQZSM010000014">
    <property type="protein sequence ID" value="MDD7972268.1"/>
    <property type="molecule type" value="Genomic_DNA"/>
</dbReference>
<keyword evidence="6" id="KW-1185">Reference proteome</keyword>
<feature type="domain" description="HTH hxlR-type" evidence="4">
    <location>
        <begin position="1"/>
        <end position="94"/>
    </location>
</feature>
<evidence type="ECO:0000259" key="4">
    <source>
        <dbReference type="PROSITE" id="PS51118"/>
    </source>
</evidence>
<dbReference type="PROSITE" id="PS51118">
    <property type="entry name" value="HTH_HXLR"/>
    <property type="match status" value="1"/>
</dbReference>
<evidence type="ECO:0000256" key="3">
    <source>
        <dbReference type="ARBA" id="ARBA00023163"/>
    </source>
</evidence>
<evidence type="ECO:0000313" key="5">
    <source>
        <dbReference type="EMBL" id="MDD7972268.1"/>
    </source>
</evidence>
<evidence type="ECO:0000313" key="6">
    <source>
        <dbReference type="Proteomes" id="UP001431784"/>
    </source>
</evidence>
<evidence type="ECO:0000256" key="2">
    <source>
        <dbReference type="ARBA" id="ARBA00023125"/>
    </source>
</evidence>
<evidence type="ECO:0000256" key="1">
    <source>
        <dbReference type="ARBA" id="ARBA00023015"/>
    </source>
</evidence>
<dbReference type="Pfam" id="PF01638">
    <property type="entry name" value="HxlR"/>
    <property type="match status" value="1"/>
</dbReference>